<evidence type="ECO:0000259" key="1">
    <source>
        <dbReference type="Pfam" id="PF04149"/>
    </source>
</evidence>
<dbReference type="Proteomes" id="UP001611548">
    <property type="component" value="Unassembled WGS sequence"/>
</dbReference>
<gene>
    <name evidence="2" type="ORF">ACH429_14660</name>
</gene>
<dbReference type="RefSeq" id="WP_079101664.1">
    <property type="nucleotide sequence ID" value="NZ_JBIRWE010000005.1"/>
</dbReference>
<accession>A0ABW7URT3</accession>
<evidence type="ECO:0000313" key="3">
    <source>
        <dbReference type="Proteomes" id="UP001611548"/>
    </source>
</evidence>
<organism evidence="2 3">
    <name type="scientific">Streptomyces pathocidini</name>
    <dbReference type="NCBI Taxonomy" id="1650571"/>
    <lineage>
        <taxon>Bacteria</taxon>
        <taxon>Bacillati</taxon>
        <taxon>Actinomycetota</taxon>
        <taxon>Actinomycetes</taxon>
        <taxon>Kitasatosporales</taxon>
        <taxon>Streptomycetaceae</taxon>
        <taxon>Streptomyces</taxon>
    </lineage>
</organism>
<comment type="caution">
    <text evidence="2">The sequence shown here is derived from an EMBL/GenBank/DDBJ whole genome shotgun (WGS) entry which is preliminary data.</text>
</comment>
<name>A0ABW7URT3_9ACTN</name>
<evidence type="ECO:0000313" key="2">
    <source>
        <dbReference type="EMBL" id="MFI1965330.1"/>
    </source>
</evidence>
<reference evidence="2 3" key="1">
    <citation type="submission" date="2024-10" db="EMBL/GenBank/DDBJ databases">
        <title>The Natural Products Discovery Center: Release of the First 8490 Sequenced Strains for Exploring Actinobacteria Biosynthetic Diversity.</title>
        <authorList>
            <person name="Kalkreuter E."/>
            <person name="Kautsar S.A."/>
            <person name="Yang D."/>
            <person name="Bader C.D."/>
            <person name="Teijaro C.N."/>
            <person name="Fluegel L."/>
            <person name="Davis C.M."/>
            <person name="Simpson J.R."/>
            <person name="Lauterbach L."/>
            <person name="Steele A.D."/>
            <person name="Gui C."/>
            <person name="Meng S."/>
            <person name="Li G."/>
            <person name="Viehrig K."/>
            <person name="Ye F."/>
            <person name="Su P."/>
            <person name="Kiefer A.F."/>
            <person name="Nichols A."/>
            <person name="Cepeda A.J."/>
            <person name="Yan W."/>
            <person name="Fan B."/>
            <person name="Jiang Y."/>
            <person name="Adhikari A."/>
            <person name="Zheng C.-J."/>
            <person name="Schuster L."/>
            <person name="Cowan T.M."/>
            <person name="Smanski M.J."/>
            <person name="Chevrette M.G."/>
            <person name="De Carvalho L.P.S."/>
            <person name="Shen B."/>
        </authorList>
    </citation>
    <scope>NUCLEOTIDE SEQUENCE [LARGE SCALE GENOMIC DNA]</scope>
    <source>
        <strain evidence="2 3">NPDC020327</strain>
    </source>
</reference>
<keyword evidence="3" id="KW-1185">Reference proteome</keyword>
<dbReference type="Pfam" id="PF04149">
    <property type="entry name" value="DUF397"/>
    <property type="match status" value="1"/>
</dbReference>
<protein>
    <submittedName>
        <fullName evidence="2">DUF397 domain-containing protein</fullName>
    </submittedName>
</protein>
<dbReference type="EMBL" id="JBIRWE010000005">
    <property type="protein sequence ID" value="MFI1965330.1"/>
    <property type="molecule type" value="Genomic_DNA"/>
</dbReference>
<dbReference type="InterPro" id="IPR007278">
    <property type="entry name" value="DUF397"/>
</dbReference>
<feature type="domain" description="DUF397" evidence="1">
    <location>
        <begin position="4"/>
        <end position="56"/>
    </location>
</feature>
<proteinExistence type="predicted"/>
<sequence>MSTLEWHKSSYCQEGNNCINLAAAPDGAIRLRESEAPDVIVTTTPTALGALIRAAKAGEFDHLTR</sequence>